<keyword evidence="1" id="KW-0560">Oxidoreductase</keyword>
<proteinExistence type="inferred from homology"/>
<dbReference type="Pfam" id="PF00141">
    <property type="entry name" value="peroxidase"/>
    <property type="match status" value="1"/>
</dbReference>
<dbReference type="Gene3D" id="1.10.520.10">
    <property type="match status" value="1"/>
</dbReference>
<dbReference type="InterPro" id="IPR002016">
    <property type="entry name" value="Haem_peroxidase"/>
</dbReference>
<dbReference type="InterPro" id="IPR010255">
    <property type="entry name" value="Haem_peroxidase_sf"/>
</dbReference>
<dbReference type="InterPro" id="IPR002207">
    <property type="entry name" value="Peroxidase_I"/>
</dbReference>
<protein>
    <recommendedName>
        <fullName evidence="4">Plant heme peroxidase family profile domain-containing protein</fullName>
    </recommendedName>
</protein>
<dbReference type="GO" id="GO:0034599">
    <property type="term" value="P:cellular response to oxidative stress"/>
    <property type="evidence" value="ECO:0007669"/>
    <property type="project" value="InterPro"/>
</dbReference>
<dbReference type="GO" id="GO:0020037">
    <property type="term" value="F:heme binding"/>
    <property type="evidence" value="ECO:0007669"/>
    <property type="project" value="InterPro"/>
</dbReference>
<evidence type="ECO:0000256" key="1">
    <source>
        <dbReference type="ARBA" id="ARBA00023002"/>
    </source>
</evidence>
<feature type="domain" description="Plant heme peroxidase family profile" evidence="4">
    <location>
        <begin position="23"/>
        <end position="222"/>
    </location>
</feature>
<dbReference type="Gene3D" id="1.10.420.10">
    <property type="entry name" value="Peroxidase, domain 2"/>
    <property type="match status" value="1"/>
</dbReference>
<dbReference type="PRINTS" id="PR00459">
    <property type="entry name" value="ASPEROXIDASE"/>
</dbReference>
<dbReference type="EMBL" id="JASFZW010000012">
    <property type="protein sequence ID" value="KAK2076085.1"/>
    <property type="molecule type" value="Genomic_DNA"/>
</dbReference>
<dbReference type="PROSITE" id="PS50873">
    <property type="entry name" value="PEROXIDASE_4"/>
    <property type="match status" value="1"/>
</dbReference>
<keyword evidence="6" id="KW-1185">Reference proteome</keyword>
<evidence type="ECO:0000313" key="6">
    <source>
        <dbReference type="Proteomes" id="UP001255856"/>
    </source>
</evidence>
<evidence type="ECO:0000313" key="5">
    <source>
        <dbReference type="EMBL" id="KAK2076085.1"/>
    </source>
</evidence>
<feature type="compositionally biased region" description="Low complexity" evidence="3">
    <location>
        <begin position="184"/>
        <end position="202"/>
    </location>
</feature>
<dbReference type="GO" id="GO:0042744">
    <property type="term" value="P:hydrogen peroxide catabolic process"/>
    <property type="evidence" value="ECO:0007669"/>
    <property type="project" value="TreeGrafter"/>
</dbReference>
<evidence type="ECO:0000256" key="2">
    <source>
        <dbReference type="RuleBase" id="RU004241"/>
    </source>
</evidence>
<dbReference type="Proteomes" id="UP001255856">
    <property type="component" value="Unassembled WGS sequence"/>
</dbReference>
<evidence type="ECO:0000259" key="4">
    <source>
        <dbReference type="PROSITE" id="PS50873"/>
    </source>
</evidence>
<sequence length="222" mass="23678">MAAEPDIEKAKKPIRLMVNTHGPAFLRLALNDSLTWDKNSGTGGASATICTTAELSRPGNSGLESALMVVEALPASYPGLSLADAIQLAGVVAVEEMGGPALPFRCGRLDIKVQTQQERLPTYETCKGVCVGCLGPDSLLQAFWRMGLSVQQGVALIGVHPFGRFWSSPATWEKLWPSLERLEPSSPSGGSPHHPDSSPAPVSAFDVEIYRDILDGRDPLSK</sequence>
<dbReference type="GO" id="GO:0000302">
    <property type="term" value="P:response to reactive oxygen species"/>
    <property type="evidence" value="ECO:0007669"/>
    <property type="project" value="TreeGrafter"/>
</dbReference>
<dbReference type="AlphaFoldDB" id="A0AAD9IG90"/>
<reference evidence="5" key="1">
    <citation type="submission" date="2021-01" db="EMBL/GenBank/DDBJ databases">
        <authorList>
            <person name="Eckstrom K.M.E."/>
        </authorList>
    </citation>
    <scope>NUCLEOTIDE SEQUENCE</scope>
    <source>
        <strain evidence="5">UVCC 0001</strain>
    </source>
</reference>
<name>A0AAD9IG90_PROWI</name>
<dbReference type="SUPFAM" id="SSF48113">
    <property type="entry name" value="Heme-dependent peroxidases"/>
    <property type="match status" value="1"/>
</dbReference>
<dbReference type="PANTHER" id="PTHR31356:SF66">
    <property type="entry name" value="CATALASE-PEROXIDASE"/>
    <property type="match status" value="1"/>
</dbReference>
<dbReference type="PRINTS" id="PR00458">
    <property type="entry name" value="PEROXIDASE"/>
</dbReference>
<accession>A0AAD9IG90</accession>
<dbReference type="InterPro" id="IPR044831">
    <property type="entry name" value="Ccp1-like"/>
</dbReference>
<dbReference type="GO" id="GO:0004601">
    <property type="term" value="F:peroxidase activity"/>
    <property type="evidence" value="ECO:0007669"/>
    <property type="project" value="InterPro"/>
</dbReference>
<organism evidence="5 6">
    <name type="scientific">Prototheca wickerhamii</name>
    <dbReference type="NCBI Taxonomy" id="3111"/>
    <lineage>
        <taxon>Eukaryota</taxon>
        <taxon>Viridiplantae</taxon>
        <taxon>Chlorophyta</taxon>
        <taxon>core chlorophytes</taxon>
        <taxon>Trebouxiophyceae</taxon>
        <taxon>Chlorellales</taxon>
        <taxon>Chlorellaceae</taxon>
        <taxon>Prototheca</taxon>
    </lineage>
</organism>
<feature type="region of interest" description="Disordered" evidence="3">
    <location>
        <begin position="181"/>
        <end position="202"/>
    </location>
</feature>
<comment type="caution">
    <text evidence="5">The sequence shown here is derived from an EMBL/GenBank/DDBJ whole genome shotgun (WGS) entry which is preliminary data.</text>
</comment>
<evidence type="ECO:0000256" key="3">
    <source>
        <dbReference type="SAM" id="MobiDB-lite"/>
    </source>
</evidence>
<gene>
    <name evidence="5" type="ORF">QBZ16_001421</name>
</gene>
<dbReference type="PANTHER" id="PTHR31356">
    <property type="entry name" value="THYLAKOID LUMENAL 29 KDA PROTEIN, CHLOROPLASTIC-RELATED"/>
    <property type="match status" value="1"/>
</dbReference>
<comment type="similarity">
    <text evidence="2">Belongs to the peroxidase family.</text>
</comment>